<dbReference type="EMBL" id="CP003345">
    <property type="protein sequence ID" value="AFM05181.1"/>
    <property type="molecule type" value="Genomic_DNA"/>
</dbReference>
<dbReference type="STRING" id="880071.Fleli_2828"/>
<dbReference type="SMART" id="SM00563">
    <property type="entry name" value="PlsC"/>
    <property type="match status" value="1"/>
</dbReference>
<evidence type="ECO:0000256" key="2">
    <source>
        <dbReference type="ARBA" id="ARBA00022679"/>
    </source>
</evidence>
<dbReference type="AlphaFoldDB" id="I4AMJ6"/>
<keyword evidence="2 5" id="KW-0808">Transferase</keyword>
<feature type="domain" description="Phospholipid/glycerol acyltransferase" evidence="4">
    <location>
        <begin position="32"/>
        <end position="147"/>
    </location>
</feature>
<accession>I4AMJ6</accession>
<proteinExistence type="predicted"/>
<reference evidence="6" key="1">
    <citation type="submission" date="2012-06" db="EMBL/GenBank/DDBJ databases">
        <title>The complete genome of Flexibacter litoralis DSM 6794.</title>
        <authorList>
            <person name="Lucas S."/>
            <person name="Copeland A."/>
            <person name="Lapidus A."/>
            <person name="Glavina del Rio T."/>
            <person name="Dalin E."/>
            <person name="Tice H."/>
            <person name="Bruce D."/>
            <person name="Goodwin L."/>
            <person name="Pitluck S."/>
            <person name="Peters L."/>
            <person name="Ovchinnikova G."/>
            <person name="Lu M."/>
            <person name="Kyrpides N."/>
            <person name="Mavromatis K."/>
            <person name="Ivanova N."/>
            <person name="Brettin T."/>
            <person name="Detter J.C."/>
            <person name="Han C."/>
            <person name="Larimer F."/>
            <person name="Land M."/>
            <person name="Hauser L."/>
            <person name="Markowitz V."/>
            <person name="Cheng J.-F."/>
            <person name="Hugenholtz P."/>
            <person name="Woyke T."/>
            <person name="Wu D."/>
            <person name="Spring S."/>
            <person name="Lang E."/>
            <person name="Kopitz M."/>
            <person name="Brambilla E."/>
            <person name="Klenk H.-P."/>
            <person name="Eisen J.A."/>
        </authorList>
    </citation>
    <scope>NUCLEOTIDE SEQUENCE [LARGE SCALE GENOMIC DNA]</scope>
    <source>
        <strain evidence="6">ATCC 23117 / DSM 6794 / NBRC 15988 / NCIMB 1366 / Sio-4</strain>
    </source>
</reference>
<evidence type="ECO:0000256" key="3">
    <source>
        <dbReference type="ARBA" id="ARBA00023315"/>
    </source>
</evidence>
<dbReference type="HOGENOM" id="CLU_099447_0_0_10"/>
<dbReference type="PANTHER" id="PTHR10434:SF9">
    <property type="entry name" value="PHOSPHOLIPID_GLYCEROL ACYLTRANSFERASE DOMAIN-CONTAINING PROTEIN"/>
    <property type="match status" value="1"/>
</dbReference>
<dbReference type="GO" id="GO:0003841">
    <property type="term" value="F:1-acylglycerol-3-phosphate O-acyltransferase activity"/>
    <property type="evidence" value="ECO:0007669"/>
    <property type="project" value="TreeGrafter"/>
</dbReference>
<dbReference type="PANTHER" id="PTHR10434">
    <property type="entry name" value="1-ACYL-SN-GLYCEROL-3-PHOSPHATE ACYLTRANSFERASE"/>
    <property type="match status" value="1"/>
</dbReference>
<dbReference type="OrthoDB" id="9796839at2"/>
<gene>
    <name evidence="5" type="ordered locus">Fleli_2828</name>
</gene>
<evidence type="ECO:0000313" key="5">
    <source>
        <dbReference type="EMBL" id="AFM05181.1"/>
    </source>
</evidence>
<dbReference type="InterPro" id="IPR002123">
    <property type="entry name" value="Plipid/glycerol_acylTrfase"/>
</dbReference>
<keyword evidence="3 5" id="KW-0012">Acyltransferase</keyword>
<name>I4AMJ6_BERLS</name>
<dbReference type="Pfam" id="PF01553">
    <property type="entry name" value="Acyltransferase"/>
    <property type="match status" value="1"/>
</dbReference>
<evidence type="ECO:0000256" key="1">
    <source>
        <dbReference type="ARBA" id="ARBA00005189"/>
    </source>
</evidence>
<dbReference type="PATRIC" id="fig|880071.3.peg.2815"/>
<sequence>MVLAFFRFLFRFRGWKITQSEDVTQEILERCVIIAAPHTTNWDAIYTIAWFDIAKINWRFTIKKEWIKPPFGKMLVKMGAIGIDRSPKKAGEKRPSMVQAMANLFTENEKLAVVFTPEATRNKVTEWKMGFYHAAKLANVPIALGYLDYEKREAGVTKLIMPTDDMEADLKQIMDFYKDKKGKFPENFSVDVRYN</sequence>
<organism evidence="5 6">
    <name type="scientific">Bernardetia litoralis (strain ATCC 23117 / DSM 6794 / NBRC 15988 / NCIMB 1366 / Fx l1 / Sio-4)</name>
    <name type="common">Flexibacter litoralis</name>
    <dbReference type="NCBI Taxonomy" id="880071"/>
    <lineage>
        <taxon>Bacteria</taxon>
        <taxon>Pseudomonadati</taxon>
        <taxon>Bacteroidota</taxon>
        <taxon>Cytophagia</taxon>
        <taxon>Cytophagales</taxon>
        <taxon>Bernardetiaceae</taxon>
        <taxon>Bernardetia</taxon>
    </lineage>
</organism>
<dbReference type="RefSeq" id="WP_014798616.1">
    <property type="nucleotide sequence ID" value="NC_018018.1"/>
</dbReference>
<evidence type="ECO:0000259" key="4">
    <source>
        <dbReference type="SMART" id="SM00563"/>
    </source>
</evidence>
<dbReference type="KEGG" id="fli:Fleli_2828"/>
<keyword evidence="6" id="KW-1185">Reference proteome</keyword>
<dbReference type="eggNOG" id="COG0204">
    <property type="taxonomic scope" value="Bacteria"/>
</dbReference>
<dbReference type="SUPFAM" id="SSF69593">
    <property type="entry name" value="Glycerol-3-phosphate (1)-acyltransferase"/>
    <property type="match status" value="1"/>
</dbReference>
<dbReference type="GO" id="GO:0006654">
    <property type="term" value="P:phosphatidic acid biosynthetic process"/>
    <property type="evidence" value="ECO:0007669"/>
    <property type="project" value="TreeGrafter"/>
</dbReference>
<protein>
    <submittedName>
        <fullName evidence="5">1-acyl-sn-glycerol-3-phosphate acyltransferase</fullName>
    </submittedName>
</protein>
<dbReference type="Proteomes" id="UP000006054">
    <property type="component" value="Chromosome"/>
</dbReference>
<comment type="pathway">
    <text evidence="1">Lipid metabolism.</text>
</comment>
<evidence type="ECO:0000313" key="6">
    <source>
        <dbReference type="Proteomes" id="UP000006054"/>
    </source>
</evidence>